<dbReference type="eggNOG" id="ENOG5031SS1">
    <property type="taxonomic scope" value="Bacteria"/>
</dbReference>
<sequence>MKLNDAARARMYALTSVACAIWLVQTCVEANAAGDLFSWSNIIFAVCLVAVTVYCGINAVLGWNVKDGAKDDAGSATTAPKGR</sequence>
<dbReference type="EMBL" id="JGYV01000001">
    <property type="protein sequence ID" value="KFI66197.1"/>
    <property type="molecule type" value="Genomic_DNA"/>
</dbReference>
<evidence type="ECO:0000313" key="3">
    <source>
        <dbReference type="Proteomes" id="UP000029067"/>
    </source>
</evidence>
<name>A0A087B597_9BIFI</name>
<comment type="caution">
    <text evidence="2">The sequence shown here is derived from an EMBL/GenBank/DDBJ whole genome shotgun (WGS) entry which is preliminary data.</text>
</comment>
<keyword evidence="1" id="KW-0812">Transmembrane</keyword>
<keyword evidence="1" id="KW-1133">Transmembrane helix</keyword>
<dbReference type="STRING" id="1688.BCUN_0704"/>
<dbReference type="AlphaFoldDB" id="A0A087B597"/>
<dbReference type="RefSeq" id="WP_033518116.1">
    <property type="nucleotide sequence ID" value="NZ_JGYV01000001.1"/>
</dbReference>
<reference evidence="2 3" key="1">
    <citation type="submission" date="2014-03" db="EMBL/GenBank/DDBJ databases">
        <title>Genomics of Bifidobacteria.</title>
        <authorList>
            <person name="Ventura M."/>
            <person name="Milani C."/>
            <person name="Lugli G.A."/>
        </authorList>
    </citation>
    <scope>NUCLEOTIDE SEQUENCE [LARGE SCALE GENOMIC DNA]</scope>
    <source>
        <strain evidence="2 3">LMG 10738</strain>
    </source>
</reference>
<evidence type="ECO:0000256" key="1">
    <source>
        <dbReference type="SAM" id="Phobius"/>
    </source>
</evidence>
<keyword evidence="3" id="KW-1185">Reference proteome</keyword>
<dbReference type="OrthoDB" id="3240150at2"/>
<keyword evidence="1" id="KW-0472">Membrane</keyword>
<gene>
    <name evidence="2" type="ORF">BCUN_0704</name>
</gene>
<protein>
    <submittedName>
        <fullName evidence="2">Carbon starvation protein</fullName>
    </submittedName>
</protein>
<dbReference type="Proteomes" id="UP000029067">
    <property type="component" value="Unassembled WGS sequence"/>
</dbReference>
<evidence type="ECO:0000313" key="2">
    <source>
        <dbReference type="EMBL" id="KFI66197.1"/>
    </source>
</evidence>
<proteinExistence type="predicted"/>
<feature type="transmembrane region" description="Helical" evidence="1">
    <location>
        <begin position="42"/>
        <end position="61"/>
    </location>
</feature>
<accession>A0A087B597</accession>
<organism evidence="2 3">
    <name type="scientific">Bifidobacterium cuniculi</name>
    <dbReference type="NCBI Taxonomy" id="1688"/>
    <lineage>
        <taxon>Bacteria</taxon>
        <taxon>Bacillati</taxon>
        <taxon>Actinomycetota</taxon>
        <taxon>Actinomycetes</taxon>
        <taxon>Bifidobacteriales</taxon>
        <taxon>Bifidobacteriaceae</taxon>
        <taxon>Bifidobacterium</taxon>
    </lineage>
</organism>